<dbReference type="EMBL" id="JANPWB010000011">
    <property type="protein sequence ID" value="KAJ1127785.1"/>
    <property type="molecule type" value="Genomic_DNA"/>
</dbReference>
<organism evidence="2 3">
    <name type="scientific">Pleurodeles waltl</name>
    <name type="common">Iberian ribbed newt</name>
    <dbReference type="NCBI Taxonomy" id="8319"/>
    <lineage>
        <taxon>Eukaryota</taxon>
        <taxon>Metazoa</taxon>
        <taxon>Chordata</taxon>
        <taxon>Craniata</taxon>
        <taxon>Vertebrata</taxon>
        <taxon>Euteleostomi</taxon>
        <taxon>Amphibia</taxon>
        <taxon>Batrachia</taxon>
        <taxon>Caudata</taxon>
        <taxon>Salamandroidea</taxon>
        <taxon>Salamandridae</taxon>
        <taxon>Pleurodelinae</taxon>
        <taxon>Pleurodeles</taxon>
    </lineage>
</organism>
<protein>
    <submittedName>
        <fullName evidence="2">Uncharacterized protein</fullName>
    </submittedName>
</protein>
<dbReference type="AlphaFoldDB" id="A0AAV7PI35"/>
<feature type="compositionally biased region" description="Polar residues" evidence="1">
    <location>
        <begin position="148"/>
        <end position="158"/>
    </location>
</feature>
<comment type="caution">
    <text evidence="2">The sequence shown here is derived from an EMBL/GenBank/DDBJ whole genome shotgun (WGS) entry which is preliminary data.</text>
</comment>
<gene>
    <name evidence="2" type="ORF">NDU88_006178</name>
</gene>
<name>A0AAV7PI35_PLEWA</name>
<dbReference type="Proteomes" id="UP001066276">
    <property type="component" value="Chromosome 7"/>
</dbReference>
<sequence length="191" mass="21146">MRQQNKTERPQRLKSREKDLKILDPPPAGVVIALLRASTCLLVRRKYREPGAKLQVVEDNKTHFFLTPEAAWQWLESTGLTSGGTPEGTGPAPRAKRSRTRRDRRRSTTHTGPTKCAPNLEQLIQERREAIHTAAAMGTSPPGLGSDTDLSQPLSDRPNTPDHLSESSLSVGPLVTPDTADKLFKKRITVQ</sequence>
<reference evidence="2" key="1">
    <citation type="journal article" date="2022" name="bioRxiv">
        <title>Sequencing and chromosome-scale assembly of the giantPleurodeles waltlgenome.</title>
        <authorList>
            <person name="Brown T."/>
            <person name="Elewa A."/>
            <person name="Iarovenko S."/>
            <person name="Subramanian E."/>
            <person name="Araus A.J."/>
            <person name="Petzold A."/>
            <person name="Susuki M."/>
            <person name="Suzuki K.-i.T."/>
            <person name="Hayashi T."/>
            <person name="Toyoda A."/>
            <person name="Oliveira C."/>
            <person name="Osipova E."/>
            <person name="Leigh N.D."/>
            <person name="Simon A."/>
            <person name="Yun M.H."/>
        </authorList>
    </citation>
    <scope>NUCLEOTIDE SEQUENCE</scope>
    <source>
        <strain evidence="2">20211129_DDA</strain>
        <tissue evidence="2">Liver</tissue>
    </source>
</reference>
<feature type="compositionally biased region" description="Basic residues" evidence="1">
    <location>
        <begin position="94"/>
        <end position="108"/>
    </location>
</feature>
<feature type="region of interest" description="Disordered" evidence="1">
    <location>
        <begin position="78"/>
        <end position="116"/>
    </location>
</feature>
<keyword evidence="3" id="KW-1185">Reference proteome</keyword>
<evidence type="ECO:0000313" key="2">
    <source>
        <dbReference type="EMBL" id="KAJ1127785.1"/>
    </source>
</evidence>
<proteinExistence type="predicted"/>
<evidence type="ECO:0000256" key="1">
    <source>
        <dbReference type="SAM" id="MobiDB-lite"/>
    </source>
</evidence>
<feature type="region of interest" description="Disordered" evidence="1">
    <location>
        <begin position="1"/>
        <end position="20"/>
    </location>
</feature>
<feature type="region of interest" description="Disordered" evidence="1">
    <location>
        <begin position="136"/>
        <end position="179"/>
    </location>
</feature>
<accession>A0AAV7PI35</accession>
<evidence type="ECO:0000313" key="3">
    <source>
        <dbReference type="Proteomes" id="UP001066276"/>
    </source>
</evidence>